<dbReference type="EMBL" id="JAKUCV010003886">
    <property type="protein sequence ID" value="KAJ4837279.1"/>
    <property type="molecule type" value="Genomic_DNA"/>
</dbReference>
<keyword evidence="5" id="KW-0812">Transmembrane</keyword>
<evidence type="ECO:0000313" key="13">
    <source>
        <dbReference type="EMBL" id="KAJ4837279.1"/>
    </source>
</evidence>
<dbReference type="PANTHER" id="PTHR48061:SF12">
    <property type="entry name" value="DISEASE RESISTANCE LIKE PROTEIN"/>
    <property type="match status" value="1"/>
</dbReference>
<evidence type="ECO:0000256" key="10">
    <source>
        <dbReference type="ARBA" id="ARBA00023170"/>
    </source>
</evidence>
<reference evidence="13" key="1">
    <citation type="submission" date="2022-02" db="EMBL/GenBank/DDBJ databases">
        <authorList>
            <person name="Henning P.M."/>
            <person name="McCubbin A.G."/>
            <person name="Shore J.S."/>
        </authorList>
    </citation>
    <scope>NUCLEOTIDE SEQUENCE</scope>
    <source>
        <strain evidence="13">F60SS</strain>
        <tissue evidence="13">Leaves</tissue>
    </source>
</reference>
<dbReference type="InterPro" id="IPR046956">
    <property type="entry name" value="RLP23-like"/>
</dbReference>
<dbReference type="InterPro" id="IPR003591">
    <property type="entry name" value="Leu-rich_rpt_typical-subtyp"/>
</dbReference>
<feature type="non-terminal residue" evidence="13">
    <location>
        <position position="1"/>
    </location>
</feature>
<dbReference type="Proteomes" id="UP001141552">
    <property type="component" value="Unassembled WGS sequence"/>
</dbReference>
<name>A0A9Q0FUZ8_9ROSI</name>
<feature type="non-terminal residue" evidence="13">
    <location>
        <position position="1064"/>
    </location>
</feature>
<dbReference type="SMART" id="SM00369">
    <property type="entry name" value="LRR_TYP"/>
    <property type="match status" value="9"/>
</dbReference>
<keyword evidence="4" id="KW-0433">Leucine-rich repeat</keyword>
<evidence type="ECO:0000256" key="3">
    <source>
        <dbReference type="ARBA" id="ARBA00022475"/>
    </source>
</evidence>
<evidence type="ECO:0000256" key="11">
    <source>
        <dbReference type="ARBA" id="ARBA00023180"/>
    </source>
</evidence>
<evidence type="ECO:0000259" key="12">
    <source>
        <dbReference type="Pfam" id="PF08263"/>
    </source>
</evidence>
<accession>A0A9Q0FUZ8</accession>
<gene>
    <name evidence="13" type="ORF">Tsubulata_017337</name>
</gene>
<keyword evidence="14" id="KW-1185">Reference proteome</keyword>
<comment type="subcellular location">
    <subcellularLocation>
        <location evidence="1">Cell membrane</location>
        <topology evidence="1">Single-pass type I membrane protein</topology>
    </subcellularLocation>
</comment>
<comment type="similarity">
    <text evidence="2">Belongs to the RLP family.</text>
</comment>
<dbReference type="AlphaFoldDB" id="A0A9Q0FUZ8"/>
<dbReference type="PANTHER" id="PTHR48061">
    <property type="entry name" value="LEUCINE-RICH REPEAT RECEPTOR PROTEIN KINASE EMS1-LIKE-RELATED"/>
    <property type="match status" value="1"/>
</dbReference>
<dbReference type="Pfam" id="PF08263">
    <property type="entry name" value="LRRNT_2"/>
    <property type="match status" value="3"/>
</dbReference>
<dbReference type="InterPro" id="IPR013210">
    <property type="entry name" value="LRR_N_plant-typ"/>
</dbReference>
<protein>
    <recommendedName>
        <fullName evidence="12">Leucine-rich repeat-containing N-terminal plant-type domain-containing protein</fullName>
    </recommendedName>
</protein>
<feature type="domain" description="Leucine-rich repeat-containing N-terminal plant-type" evidence="12">
    <location>
        <begin position="661"/>
        <end position="712"/>
    </location>
</feature>
<comment type="caution">
    <text evidence="13">The sequence shown here is derived from an EMBL/GenBank/DDBJ whole genome shotgun (WGS) entry which is preliminary data.</text>
</comment>
<keyword evidence="3" id="KW-1003">Cell membrane</keyword>
<keyword evidence="9" id="KW-0472">Membrane</keyword>
<evidence type="ECO:0000256" key="4">
    <source>
        <dbReference type="ARBA" id="ARBA00022614"/>
    </source>
</evidence>
<dbReference type="Pfam" id="PF13855">
    <property type="entry name" value="LRR_8"/>
    <property type="match status" value="1"/>
</dbReference>
<keyword evidence="10" id="KW-0675">Receptor</keyword>
<keyword evidence="7" id="KW-0677">Repeat</keyword>
<evidence type="ECO:0000256" key="2">
    <source>
        <dbReference type="ARBA" id="ARBA00009592"/>
    </source>
</evidence>
<feature type="domain" description="Leucine-rich repeat-containing N-terminal plant-type" evidence="12">
    <location>
        <begin position="55"/>
        <end position="76"/>
    </location>
</feature>
<evidence type="ECO:0000256" key="8">
    <source>
        <dbReference type="ARBA" id="ARBA00022989"/>
    </source>
</evidence>
<evidence type="ECO:0000256" key="1">
    <source>
        <dbReference type="ARBA" id="ARBA00004251"/>
    </source>
</evidence>
<dbReference type="OrthoDB" id="676979at2759"/>
<evidence type="ECO:0000256" key="5">
    <source>
        <dbReference type="ARBA" id="ARBA00022692"/>
    </source>
</evidence>
<keyword evidence="8" id="KW-1133">Transmembrane helix</keyword>
<evidence type="ECO:0000256" key="6">
    <source>
        <dbReference type="ARBA" id="ARBA00022729"/>
    </source>
</evidence>
<dbReference type="InterPro" id="IPR032675">
    <property type="entry name" value="LRR_dom_sf"/>
</dbReference>
<dbReference type="Pfam" id="PF00560">
    <property type="entry name" value="LRR_1"/>
    <property type="match status" value="6"/>
</dbReference>
<feature type="domain" description="Leucine-rich repeat-containing N-terminal plant-type" evidence="12">
    <location>
        <begin position="351"/>
        <end position="373"/>
    </location>
</feature>
<dbReference type="Gene3D" id="3.80.10.10">
    <property type="entry name" value="Ribonuclease Inhibitor"/>
    <property type="match status" value="5"/>
</dbReference>
<dbReference type="SUPFAM" id="SSF52058">
    <property type="entry name" value="L domain-like"/>
    <property type="match status" value="3"/>
</dbReference>
<keyword evidence="11" id="KW-0325">Glycoprotein</keyword>
<organism evidence="13 14">
    <name type="scientific">Turnera subulata</name>
    <dbReference type="NCBI Taxonomy" id="218843"/>
    <lineage>
        <taxon>Eukaryota</taxon>
        <taxon>Viridiplantae</taxon>
        <taxon>Streptophyta</taxon>
        <taxon>Embryophyta</taxon>
        <taxon>Tracheophyta</taxon>
        <taxon>Spermatophyta</taxon>
        <taxon>Magnoliopsida</taxon>
        <taxon>eudicotyledons</taxon>
        <taxon>Gunneridae</taxon>
        <taxon>Pentapetalae</taxon>
        <taxon>rosids</taxon>
        <taxon>fabids</taxon>
        <taxon>Malpighiales</taxon>
        <taxon>Passifloraceae</taxon>
        <taxon>Turnera</taxon>
    </lineage>
</organism>
<dbReference type="GO" id="GO:0005886">
    <property type="term" value="C:plasma membrane"/>
    <property type="evidence" value="ECO:0007669"/>
    <property type="project" value="UniProtKB-SubCell"/>
</dbReference>
<proteinExistence type="inferred from homology"/>
<keyword evidence="6" id="KW-0732">Signal</keyword>
<dbReference type="FunFam" id="3.80.10.10:FF:000095">
    <property type="entry name" value="LRR receptor-like serine/threonine-protein kinase GSO1"/>
    <property type="match status" value="1"/>
</dbReference>
<sequence length="1064" mass="116266">GEVPISFCNLTSLRARELELSDNNLTGKLPHCLGNASSFNIDGRASSYPEAYPKVESWNVEGGEGDCCSWDGVECDNITAHITALDLSSSCLSGSIHSDSTLFQLVRLQYLDLADNDFQGSPIPFGLVHLSKLTHLNLSISHFSGQIPPNISDLFHLLSLDLSWNVNLVLKIPNFNTLVKNLASLQILHLDYVDISSEVPHILANSSSLSSLSLEGCNLRGEFPTGILQLPTLEFLLLDGNENLRGQLPEFHSSNHPLKELSIWSCNFCGQIPPSLGNLTQLVSIDLSNNSFSSVQTSQLSWIAKLTKLTGLGLADSNLIVNDFSLKINASSNSFIIDRRASGHPEAYPKVESWNVEGGEGGDCCSWDGVECDNIAGHVIGLDLSSSCLSGSIDSHSTLFQLVHLQYLDLADNDFQESPIPSGLGHLSKLTHLNLYGSHFSAQIPSNISDLFHLLSLDLSANDHLVLKNPDFNTLVKNLVSLEVLHLDSVDISSEVPHILANSSSLTSLSLFHCRLRGEFPTGILQLPTLEFLQLGNNRNLRGHLPEFHPRSPLRKLSIWICNFSGPIPSSLGNLTQLVSTDISYNSFSAQSTSQLSWIAKLAKLTEAGDIIYVAVKLMLELLLSNAFMSMFSNHPMPAYLLSPTTSASASFATPHPRCHDYESAALLQFKESFTIDMRASSDSEAYPKVESWNVEGGEGDDCCSWDGVECDNITAHVIALDLGSSCLSGSIDSHSTLFQLVHLQYLDLSDNDFQGSPIPSGLGHLSKLTHLDLSFSTFSGQIPSNISDLFHLLFLDLSENDNLVLKNPDFNALVMNLASLQLLHLDSVDISSEVPHFLANSSSLTSLSLVQCRLRGEFPAGILQLPTLEFLHLDGNENLRGQLPEFHSSNHPLRELTILGCNFYGEIPPSLGNLTQLVSIDLSFNSFSTLHTSKLSWIAKQSKLTGLRLGACNLIGEFPSSVSNLTNLSALNLEKNQLTGPFPPWLVNLTELTVLRVPSNDLQGIMPDSFSRLKNLQIINLSFNNFTGPVELDMFLTLEKLHHLGLSGNNFSLKINASANGWR</sequence>
<evidence type="ECO:0000313" key="14">
    <source>
        <dbReference type="Proteomes" id="UP001141552"/>
    </source>
</evidence>
<evidence type="ECO:0000256" key="7">
    <source>
        <dbReference type="ARBA" id="ARBA00022737"/>
    </source>
</evidence>
<reference evidence="13" key="2">
    <citation type="journal article" date="2023" name="Plants (Basel)">
        <title>Annotation of the Turnera subulata (Passifloraceae) Draft Genome Reveals the S-Locus Evolved after the Divergence of Turneroideae from Passifloroideae in a Stepwise Manner.</title>
        <authorList>
            <person name="Henning P.M."/>
            <person name="Roalson E.H."/>
            <person name="Mir W."/>
            <person name="McCubbin A.G."/>
            <person name="Shore J.S."/>
        </authorList>
    </citation>
    <scope>NUCLEOTIDE SEQUENCE</scope>
    <source>
        <strain evidence="13">F60SS</strain>
    </source>
</reference>
<dbReference type="InterPro" id="IPR001611">
    <property type="entry name" value="Leu-rich_rpt"/>
</dbReference>
<evidence type="ECO:0000256" key="9">
    <source>
        <dbReference type="ARBA" id="ARBA00023136"/>
    </source>
</evidence>